<feature type="domain" description="SecA family profile" evidence="12">
    <location>
        <begin position="1"/>
        <end position="596"/>
    </location>
</feature>
<dbReference type="InterPro" id="IPR036670">
    <property type="entry name" value="SecA_X-link_sf"/>
</dbReference>
<keyword evidence="6 11" id="KW-0067">ATP-binding</keyword>
<evidence type="ECO:0000256" key="4">
    <source>
        <dbReference type="ARBA" id="ARBA00022475"/>
    </source>
</evidence>
<dbReference type="InterPro" id="IPR014018">
    <property type="entry name" value="SecA_motor_DEAD"/>
</dbReference>
<dbReference type="Pfam" id="PF07517">
    <property type="entry name" value="SecA_DEAD"/>
    <property type="match status" value="1"/>
</dbReference>
<comment type="caution">
    <text evidence="11">Lacks conserved residue(s) required for the propagation of feature annotation.</text>
</comment>
<dbReference type="Gene3D" id="3.90.1440.10">
    <property type="entry name" value="SecA, preprotein cross-linking domain"/>
    <property type="match status" value="1"/>
</dbReference>
<dbReference type="InterPro" id="IPR036266">
    <property type="entry name" value="SecA_Wing/Scaffold_sf"/>
</dbReference>
<dbReference type="PRINTS" id="PR00906">
    <property type="entry name" value="SECA"/>
</dbReference>
<dbReference type="Pfam" id="PF21090">
    <property type="entry name" value="P-loop_SecA"/>
    <property type="match status" value="1"/>
</dbReference>
<dbReference type="GO" id="GO:0031522">
    <property type="term" value="C:cell envelope Sec protein transport complex"/>
    <property type="evidence" value="ECO:0007669"/>
    <property type="project" value="TreeGrafter"/>
</dbReference>
<name>A0A8J3XTW9_9ACTN</name>
<comment type="function">
    <text evidence="11">Part of the Sec protein translocase complex. Interacts with the SecYEG preprotein conducting channel. Has a central role in coupling the hydrolysis of ATP to the transfer of proteins into and across the cell membrane, serving as an ATP-driven molecular motor driving the stepwise translocation of polypeptide chains across the membrane.</text>
</comment>
<comment type="caution">
    <text evidence="13">The sequence shown here is derived from an EMBL/GenBank/DDBJ whole genome shotgun (WGS) entry which is preliminary data.</text>
</comment>
<comment type="subunit">
    <text evidence="11">Monomer and homodimer. Part of the essential Sec protein translocation apparatus which comprises SecA, SecYEG and auxiliary proteins SecDF. Other proteins may also be involved.</text>
</comment>
<dbReference type="GO" id="GO:0006605">
    <property type="term" value="P:protein targeting"/>
    <property type="evidence" value="ECO:0007669"/>
    <property type="project" value="UniProtKB-UniRule"/>
</dbReference>
<proteinExistence type="inferred from homology"/>
<keyword evidence="3 11" id="KW-0813">Transport</keyword>
<dbReference type="SUPFAM" id="SSF81886">
    <property type="entry name" value="Helical scaffold and wing domains of SecA"/>
    <property type="match status" value="1"/>
</dbReference>
<dbReference type="PANTHER" id="PTHR30612:SF0">
    <property type="entry name" value="CHLOROPLAST PROTEIN-TRANSPORTING ATPASE"/>
    <property type="match status" value="1"/>
</dbReference>
<dbReference type="Gene3D" id="3.40.50.300">
    <property type="entry name" value="P-loop containing nucleotide triphosphate hydrolases"/>
    <property type="match status" value="2"/>
</dbReference>
<dbReference type="SMART" id="SM00957">
    <property type="entry name" value="SecA_DEAD"/>
    <property type="match status" value="1"/>
</dbReference>
<dbReference type="EMBL" id="BOOR01000021">
    <property type="protein sequence ID" value="GII54802.1"/>
    <property type="molecule type" value="Genomic_DNA"/>
</dbReference>
<evidence type="ECO:0000256" key="7">
    <source>
        <dbReference type="ARBA" id="ARBA00022927"/>
    </source>
</evidence>
<evidence type="ECO:0000256" key="8">
    <source>
        <dbReference type="ARBA" id="ARBA00022967"/>
    </source>
</evidence>
<evidence type="ECO:0000313" key="14">
    <source>
        <dbReference type="Proteomes" id="UP000605992"/>
    </source>
</evidence>
<dbReference type="Gene3D" id="1.10.3060.10">
    <property type="entry name" value="Helical scaffold and wing domains of SecA"/>
    <property type="match status" value="1"/>
</dbReference>
<dbReference type="GO" id="GO:0008564">
    <property type="term" value="F:protein-exporting ATPase activity"/>
    <property type="evidence" value="ECO:0007669"/>
    <property type="project" value="UniProtKB-EC"/>
</dbReference>
<dbReference type="InterPro" id="IPR011115">
    <property type="entry name" value="SecA_DEAD"/>
</dbReference>
<evidence type="ECO:0000256" key="9">
    <source>
        <dbReference type="ARBA" id="ARBA00023010"/>
    </source>
</evidence>
<dbReference type="GO" id="GO:0017038">
    <property type="term" value="P:protein import"/>
    <property type="evidence" value="ECO:0007669"/>
    <property type="project" value="InterPro"/>
</dbReference>
<evidence type="ECO:0000256" key="1">
    <source>
        <dbReference type="ARBA" id="ARBA00004170"/>
    </source>
</evidence>
<protein>
    <recommendedName>
        <fullName evidence="11">Protein translocase subunit SecA</fullName>
        <ecNumber evidence="11">7.4.2.8</ecNumber>
    </recommendedName>
</protein>
<dbReference type="EC" id="7.4.2.8" evidence="11"/>
<keyword evidence="11" id="KW-0963">Cytoplasm</keyword>
<keyword evidence="7 11" id="KW-0653">Protein transport</keyword>
<evidence type="ECO:0000256" key="11">
    <source>
        <dbReference type="HAMAP-Rule" id="MF_01382"/>
    </source>
</evidence>
<comment type="subcellular location">
    <subcellularLocation>
        <location evidence="11">Cell membrane</location>
        <topology evidence="11">Peripheral membrane protein</topology>
        <orientation evidence="11">Cytoplasmic side</orientation>
    </subcellularLocation>
    <subcellularLocation>
        <location evidence="11">Cytoplasm</location>
    </subcellularLocation>
    <subcellularLocation>
        <location evidence="1">Membrane</location>
        <topology evidence="1">Peripheral membrane protein</topology>
    </subcellularLocation>
    <text evidence="11">Distribution is 50-50.</text>
</comment>
<keyword evidence="5 11" id="KW-0547">Nucleotide-binding</keyword>
<dbReference type="HAMAP" id="MF_01382">
    <property type="entry name" value="SecA"/>
    <property type="match status" value="1"/>
</dbReference>
<gene>
    <name evidence="13" type="primary">secA_2</name>
    <name evidence="11" type="synonym">secA</name>
    <name evidence="13" type="ORF">Pth03_31910</name>
</gene>
<evidence type="ECO:0000259" key="12">
    <source>
        <dbReference type="PROSITE" id="PS51196"/>
    </source>
</evidence>
<keyword evidence="9 11" id="KW-0811">Translocation</keyword>
<dbReference type="Pfam" id="PF07516">
    <property type="entry name" value="SecA_SW"/>
    <property type="match status" value="1"/>
</dbReference>
<dbReference type="Proteomes" id="UP000605992">
    <property type="component" value="Unassembled WGS sequence"/>
</dbReference>
<keyword evidence="14" id="KW-1185">Reference proteome</keyword>
<reference evidence="13" key="1">
    <citation type="submission" date="2021-01" db="EMBL/GenBank/DDBJ databases">
        <title>Whole genome shotgun sequence of Planotetraspora thailandica NBRC 104271.</title>
        <authorList>
            <person name="Komaki H."/>
            <person name="Tamura T."/>
        </authorList>
    </citation>
    <scope>NUCLEOTIDE SEQUENCE</scope>
    <source>
        <strain evidence="13">NBRC 104271</strain>
    </source>
</reference>
<dbReference type="AlphaFoldDB" id="A0A8J3XTW9"/>
<keyword evidence="4 11" id="KW-1003">Cell membrane</keyword>
<dbReference type="GO" id="GO:0043952">
    <property type="term" value="P:protein transport by the Sec complex"/>
    <property type="evidence" value="ECO:0007669"/>
    <property type="project" value="TreeGrafter"/>
</dbReference>
<keyword evidence="8 11" id="KW-1278">Translocase</keyword>
<dbReference type="InterPro" id="IPR011130">
    <property type="entry name" value="SecA_preprotein_X-link_dom"/>
</dbReference>
<comment type="similarity">
    <text evidence="2 11">Belongs to the SecA family.</text>
</comment>
<evidence type="ECO:0000256" key="6">
    <source>
        <dbReference type="ARBA" id="ARBA00022840"/>
    </source>
</evidence>
<evidence type="ECO:0000256" key="5">
    <source>
        <dbReference type="ARBA" id="ARBA00022741"/>
    </source>
</evidence>
<evidence type="ECO:0000256" key="10">
    <source>
        <dbReference type="ARBA" id="ARBA00023136"/>
    </source>
</evidence>
<comment type="catalytic activity">
    <reaction evidence="11">
        <text>ATP + H2O + cellular proteinSide 1 = ADP + phosphate + cellular proteinSide 2.</text>
        <dbReference type="EC" id="7.4.2.8"/>
    </reaction>
</comment>
<dbReference type="PROSITE" id="PS51196">
    <property type="entry name" value="SECA_MOTOR_DEAD"/>
    <property type="match status" value="1"/>
</dbReference>
<organism evidence="13 14">
    <name type="scientific">Planotetraspora thailandica</name>
    <dbReference type="NCBI Taxonomy" id="487172"/>
    <lineage>
        <taxon>Bacteria</taxon>
        <taxon>Bacillati</taxon>
        <taxon>Actinomycetota</taxon>
        <taxon>Actinomycetes</taxon>
        <taxon>Streptosporangiales</taxon>
        <taxon>Streptosporangiaceae</taxon>
        <taxon>Planotetraspora</taxon>
    </lineage>
</organism>
<dbReference type="GO" id="GO:0065002">
    <property type="term" value="P:intracellular protein transmembrane transport"/>
    <property type="evidence" value="ECO:0007669"/>
    <property type="project" value="UniProtKB-UniRule"/>
</dbReference>
<keyword evidence="10 11" id="KW-0472">Membrane</keyword>
<dbReference type="InterPro" id="IPR044722">
    <property type="entry name" value="SecA_SF2_C"/>
</dbReference>
<dbReference type="InterPro" id="IPR011116">
    <property type="entry name" value="SecA_Wing/Scaffold"/>
</dbReference>
<dbReference type="InterPro" id="IPR000185">
    <property type="entry name" value="SecA"/>
</dbReference>
<accession>A0A8J3XTW9</accession>
<dbReference type="InterPro" id="IPR027417">
    <property type="entry name" value="P-loop_NTPase"/>
</dbReference>
<evidence type="ECO:0000313" key="13">
    <source>
        <dbReference type="EMBL" id="GII54802.1"/>
    </source>
</evidence>
<dbReference type="GO" id="GO:0005524">
    <property type="term" value="F:ATP binding"/>
    <property type="evidence" value="ECO:0007669"/>
    <property type="project" value="UniProtKB-UniRule"/>
</dbReference>
<evidence type="ECO:0000256" key="2">
    <source>
        <dbReference type="ARBA" id="ARBA00007650"/>
    </source>
</evidence>
<dbReference type="GO" id="GO:0005829">
    <property type="term" value="C:cytosol"/>
    <property type="evidence" value="ECO:0007669"/>
    <property type="project" value="TreeGrafter"/>
</dbReference>
<dbReference type="SUPFAM" id="SSF81767">
    <property type="entry name" value="Pre-protein crosslinking domain of SecA"/>
    <property type="match status" value="1"/>
</dbReference>
<dbReference type="Pfam" id="PF01043">
    <property type="entry name" value="SecA_PP_bind"/>
    <property type="match status" value="1"/>
</dbReference>
<dbReference type="PANTHER" id="PTHR30612">
    <property type="entry name" value="SECA INNER MEMBRANE COMPONENT OF SEC PROTEIN SECRETION SYSTEM"/>
    <property type="match status" value="1"/>
</dbReference>
<dbReference type="SUPFAM" id="SSF52540">
    <property type="entry name" value="P-loop containing nucleoside triphosphate hydrolases"/>
    <property type="match status" value="2"/>
</dbReference>
<evidence type="ECO:0000256" key="3">
    <source>
        <dbReference type="ARBA" id="ARBA00022448"/>
    </source>
</evidence>
<sequence length="771" mass="86058">MRADRRMLDAVRGFEAAMEARSDEELRRLTELFRRRVAEGEPLDTLLPEAFATVREAARRESDVDVTDAHLRGAAALHRGLIAEMHPAEEPMTAMVPAAYLNALTGEPVHVLTRDEFTARRHATRLGGVLERLGLETGVLIGDMTREARRAAYVADVVFGVTFRFCSDYLSDNLVMAEDERVQRGLGFAVVDEAGALMIDDVQTTTVVSEIGDAPSPWIKTFAWVAAGLRRDVDYQVVEKESRVTVSEAGIKRAESLLGIDDLYNPNYGLLVRFLESSLEAKELYHAGEHYVVHDGAVVKLDQKSGTLDLTFHFGDGLHRAIEAKEGLPVSQDRQTGAEITRWAYFRLYDKLAGLTGSVSTDRDLYRLLYRLDVTVIPPQVPLLRVDQADLFCRSDEVKWRGIADLVAERHLRGQPVLVDVTSDENADMLGAMLEARQVAYRSTAGLTPEEEAEILAGVGARAAVTIVVNAPYRATHIRLGDAASTAEDRDELIELGGLLVIGSERRLLRRDDELLAQLAGNPGEPGETRFFMAPKDPLLVKEKMPPSGLMPDEPMYGAPLSRASLKIQKNYAALLGEKYKEMLSQYEIDEAHRAEVYRWRNQVLSGEDLDAEIRGHLTAVLDRYVSRFLQGVSPWAWQLDELRTALRNLLGRRVVLPEASGDVTSQRDILTAAVRQAGERALAARMDEVGAEDWPRMRRTVLVGAIDLHWRRFLSEQRDLLEAVNLETIHGGDPLARYRKDSVDRFTAMTRLIEEKAIEELFAAEVESSQ</sequence>
<dbReference type="GO" id="GO:0005886">
    <property type="term" value="C:plasma membrane"/>
    <property type="evidence" value="ECO:0007669"/>
    <property type="project" value="UniProtKB-SubCell"/>
</dbReference>
<dbReference type="SMART" id="SM00958">
    <property type="entry name" value="SecA_PP_bind"/>
    <property type="match status" value="1"/>
</dbReference>